<organism evidence="1 2">
    <name type="scientific">Parasedimentitalea maritima</name>
    <dbReference type="NCBI Taxonomy" id="2578117"/>
    <lineage>
        <taxon>Bacteria</taxon>
        <taxon>Pseudomonadati</taxon>
        <taxon>Pseudomonadota</taxon>
        <taxon>Alphaproteobacteria</taxon>
        <taxon>Rhodobacterales</taxon>
        <taxon>Paracoccaceae</taxon>
        <taxon>Parasedimentitalea</taxon>
    </lineage>
</organism>
<reference evidence="1 2" key="1">
    <citation type="submission" date="2019-05" db="EMBL/GenBank/DDBJ databases">
        <title>Draft genome sequence of Pelagicola sp. DSW4-44.</title>
        <authorList>
            <person name="Oh J."/>
        </authorList>
    </citation>
    <scope>NUCLEOTIDE SEQUENCE [LARGE SCALE GENOMIC DNA]</scope>
    <source>
        <strain evidence="1 2">DSW4-44</strain>
    </source>
</reference>
<accession>A0ABY2UWH1</accession>
<proteinExistence type="predicted"/>
<gene>
    <name evidence="1" type="ORF">FEE96_06195</name>
</gene>
<dbReference type="EMBL" id="VAUA01000003">
    <property type="protein sequence ID" value="TLP66941.1"/>
    <property type="molecule type" value="Genomic_DNA"/>
</dbReference>
<evidence type="ECO:0000313" key="1">
    <source>
        <dbReference type="EMBL" id="TLP66941.1"/>
    </source>
</evidence>
<comment type="caution">
    <text evidence="1">The sequence shown here is derived from an EMBL/GenBank/DDBJ whole genome shotgun (WGS) entry which is preliminary data.</text>
</comment>
<dbReference type="Proteomes" id="UP000305041">
    <property type="component" value="Unassembled WGS sequence"/>
</dbReference>
<evidence type="ECO:0000313" key="2">
    <source>
        <dbReference type="Proteomes" id="UP000305041"/>
    </source>
</evidence>
<dbReference type="RefSeq" id="WP_138162162.1">
    <property type="nucleotide sequence ID" value="NZ_VAUA01000003.1"/>
</dbReference>
<protein>
    <submittedName>
        <fullName evidence="1">Uncharacterized protein</fullName>
    </submittedName>
</protein>
<name>A0ABY2UWH1_9RHOB</name>
<keyword evidence="2" id="KW-1185">Reference proteome</keyword>
<sequence>MRGHSSLFAACDTVLRLKKSVETTTVTAEKQKDREAGLVCAFKLKPTEGDAGVKSSAQIEFVECQESKDAYALVKGNNRTALDALTAFLETQGEEISEETGEMKSVIAADLAGFRKQGANAFDLPDTSKKRRALDNAISQLVGLGLVVTSSTHIWLNSEH</sequence>